<keyword evidence="1" id="KW-0808">Transferase</keyword>
<evidence type="ECO:0000256" key="4">
    <source>
        <dbReference type="SAM" id="MobiDB-lite"/>
    </source>
</evidence>
<feature type="region of interest" description="Disordered" evidence="4">
    <location>
        <begin position="47"/>
        <end position="75"/>
    </location>
</feature>
<dbReference type="AlphaFoldDB" id="A0AAN9I0P9"/>
<evidence type="ECO:0000256" key="3">
    <source>
        <dbReference type="PROSITE-ProRule" id="PRU10133"/>
    </source>
</evidence>
<sequence length="403" mass="44506">MSGIARGRLTEERKSWRKNHPHGFVAKPETLPDGTVNLMVWHCTIPGKPGRGNGEQNRRRSAAEPQNSEKRDRSLGLVAQQVESGKVSSPIRHKSPLPVHGRGCVAKMPCSCSSAALHSPMTTHYQATRFPSLAAHRLLRAATVVADSETAQPSSPMKGLRSFASFSCLRRLQSLMLYTTVFSDEGSALPFEALCSVSFTFLCSTDWEGGFFPLTLHFSEDYPSKPPKCKFPQGFFHPNVYPSGTVCLSILNEDSGWRPAITVKQILVGIQDLLDQPNPADPAQTEGYHLRVQEKGQAAGKAIPTSSLVLKSAKSRNYFQICCFFVGDHSKTSTGESLSLDIFTNVQWPHKLSLKPLLLTLHELQRHALIASLVNPRKIHEVEREIFSCMCAAYVSKRSLLVP</sequence>
<feature type="domain" description="UBC core" evidence="5">
    <location>
        <begin position="160"/>
        <end position="311"/>
    </location>
</feature>
<dbReference type="EMBL" id="JAYKXN010000008">
    <property type="protein sequence ID" value="KAK7263168.1"/>
    <property type="molecule type" value="Genomic_DNA"/>
</dbReference>
<dbReference type="Proteomes" id="UP001359559">
    <property type="component" value="Unassembled WGS sequence"/>
</dbReference>
<feature type="region of interest" description="Disordered" evidence="4">
    <location>
        <begin position="1"/>
        <end position="31"/>
    </location>
</feature>
<dbReference type="InterPro" id="IPR023313">
    <property type="entry name" value="UBQ-conjugating_AS"/>
</dbReference>
<proteinExistence type="predicted"/>
<dbReference type="PANTHER" id="PTHR24067">
    <property type="entry name" value="UBIQUITIN-CONJUGATING ENZYME E2"/>
    <property type="match status" value="1"/>
</dbReference>
<dbReference type="InterPro" id="IPR000608">
    <property type="entry name" value="UBC"/>
</dbReference>
<dbReference type="CDD" id="cd23798">
    <property type="entry name" value="UBCc_UBE2I"/>
    <property type="match status" value="1"/>
</dbReference>
<protein>
    <recommendedName>
        <fullName evidence="5">UBC core domain-containing protein</fullName>
    </recommendedName>
</protein>
<evidence type="ECO:0000259" key="5">
    <source>
        <dbReference type="PROSITE" id="PS50127"/>
    </source>
</evidence>
<keyword evidence="2" id="KW-0833">Ubl conjugation pathway</keyword>
<feature type="compositionally biased region" description="Basic and acidic residues" evidence="4">
    <location>
        <begin position="56"/>
        <end position="74"/>
    </location>
</feature>
<dbReference type="SUPFAM" id="SSF54495">
    <property type="entry name" value="UBC-like"/>
    <property type="match status" value="2"/>
</dbReference>
<evidence type="ECO:0000256" key="1">
    <source>
        <dbReference type="ARBA" id="ARBA00022679"/>
    </source>
</evidence>
<gene>
    <name evidence="6" type="ORF">RJT34_30753</name>
</gene>
<organism evidence="6 7">
    <name type="scientific">Clitoria ternatea</name>
    <name type="common">Butterfly pea</name>
    <dbReference type="NCBI Taxonomy" id="43366"/>
    <lineage>
        <taxon>Eukaryota</taxon>
        <taxon>Viridiplantae</taxon>
        <taxon>Streptophyta</taxon>
        <taxon>Embryophyta</taxon>
        <taxon>Tracheophyta</taxon>
        <taxon>Spermatophyta</taxon>
        <taxon>Magnoliopsida</taxon>
        <taxon>eudicotyledons</taxon>
        <taxon>Gunneridae</taxon>
        <taxon>Pentapetalae</taxon>
        <taxon>rosids</taxon>
        <taxon>fabids</taxon>
        <taxon>Fabales</taxon>
        <taxon>Fabaceae</taxon>
        <taxon>Papilionoideae</taxon>
        <taxon>50 kb inversion clade</taxon>
        <taxon>NPAAA clade</taxon>
        <taxon>indigoferoid/millettioid clade</taxon>
        <taxon>Phaseoleae</taxon>
        <taxon>Clitoria</taxon>
    </lineage>
</organism>
<dbReference type="InterPro" id="IPR016135">
    <property type="entry name" value="UBQ-conjugating_enzyme/RWD"/>
</dbReference>
<evidence type="ECO:0000313" key="6">
    <source>
        <dbReference type="EMBL" id="KAK7263168.1"/>
    </source>
</evidence>
<dbReference type="Gene3D" id="3.10.110.10">
    <property type="entry name" value="Ubiquitin Conjugating Enzyme"/>
    <property type="match status" value="2"/>
</dbReference>
<comment type="caution">
    <text evidence="6">The sequence shown here is derived from an EMBL/GenBank/DDBJ whole genome shotgun (WGS) entry which is preliminary data.</text>
</comment>
<name>A0AAN9I0P9_CLITE</name>
<dbReference type="PROSITE" id="PS50127">
    <property type="entry name" value="UBC_2"/>
    <property type="match status" value="1"/>
</dbReference>
<evidence type="ECO:0000313" key="7">
    <source>
        <dbReference type="Proteomes" id="UP001359559"/>
    </source>
</evidence>
<feature type="active site" description="Glycyl thioester intermediate" evidence="3">
    <location>
        <position position="247"/>
    </location>
</feature>
<dbReference type="PROSITE" id="PS00183">
    <property type="entry name" value="UBC_1"/>
    <property type="match status" value="1"/>
</dbReference>
<dbReference type="GO" id="GO:0016740">
    <property type="term" value="F:transferase activity"/>
    <property type="evidence" value="ECO:0007669"/>
    <property type="project" value="UniProtKB-KW"/>
</dbReference>
<keyword evidence="7" id="KW-1185">Reference proteome</keyword>
<evidence type="ECO:0000256" key="2">
    <source>
        <dbReference type="ARBA" id="ARBA00022786"/>
    </source>
</evidence>
<accession>A0AAN9I0P9</accession>
<reference evidence="6 7" key="1">
    <citation type="submission" date="2024-01" db="EMBL/GenBank/DDBJ databases">
        <title>The genomes of 5 underutilized Papilionoideae crops provide insights into root nodulation and disease resistance.</title>
        <authorList>
            <person name="Yuan L."/>
        </authorList>
    </citation>
    <scope>NUCLEOTIDE SEQUENCE [LARGE SCALE GENOMIC DNA]</scope>
    <source>
        <strain evidence="6">LY-2023</strain>
        <tissue evidence="6">Leaf</tissue>
    </source>
</reference>
<dbReference type="SMART" id="SM00212">
    <property type="entry name" value="UBCc"/>
    <property type="match status" value="1"/>
</dbReference>
<dbReference type="InterPro" id="IPR050113">
    <property type="entry name" value="Ub_conjugating_enzyme"/>
</dbReference>
<dbReference type="Pfam" id="PF00179">
    <property type="entry name" value="UQ_con"/>
    <property type="match status" value="1"/>
</dbReference>